<proteinExistence type="predicted"/>
<dbReference type="Proteomes" id="UP000823775">
    <property type="component" value="Unassembled WGS sequence"/>
</dbReference>
<accession>A0ABS8SSZ5</accession>
<gene>
    <name evidence="1" type="ORF">HAX54_046634</name>
</gene>
<comment type="caution">
    <text evidence="1">The sequence shown here is derived from an EMBL/GenBank/DDBJ whole genome shotgun (WGS) entry which is preliminary data.</text>
</comment>
<sequence>TSQWGTTAVWGKPLQLDHYYGWGSPWQVHHNGVVTTTMDYGGSESVLSEISGVLPHYYKAR</sequence>
<organism evidence="1 2">
    <name type="scientific">Datura stramonium</name>
    <name type="common">Jimsonweed</name>
    <name type="synonym">Common thornapple</name>
    <dbReference type="NCBI Taxonomy" id="4076"/>
    <lineage>
        <taxon>Eukaryota</taxon>
        <taxon>Viridiplantae</taxon>
        <taxon>Streptophyta</taxon>
        <taxon>Embryophyta</taxon>
        <taxon>Tracheophyta</taxon>
        <taxon>Spermatophyta</taxon>
        <taxon>Magnoliopsida</taxon>
        <taxon>eudicotyledons</taxon>
        <taxon>Gunneridae</taxon>
        <taxon>Pentapetalae</taxon>
        <taxon>asterids</taxon>
        <taxon>lamiids</taxon>
        <taxon>Solanales</taxon>
        <taxon>Solanaceae</taxon>
        <taxon>Solanoideae</taxon>
        <taxon>Datureae</taxon>
        <taxon>Datura</taxon>
    </lineage>
</organism>
<feature type="non-terminal residue" evidence="1">
    <location>
        <position position="1"/>
    </location>
</feature>
<protein>
    <submittedName>
        <fullName evidence="1">Uncharacterized protein</fullName>
    </submittedName>
</protein>
<evidence type="ECO:0000313" key="2">
    <source>
        <dbReference type="Proteomes" id="UP000823775"/>
    </source>
</evidence>
<evidence type="ECO:0000313" key="1">
    <source>
        <dbReference type="EMBL" id="MCD7461619.1"/>
    </source>
</evidence>
<keyword evidence="2" id="KW-1185">Reference proteome</keyword>
<dbReference type="EMBL" id="JACEIK010000739">
    <property type="protein sequence ID" value="MCD7461619.1"/>
    <property type="molecule type" value="Genomic_DNA"/>
</dbReference>
<reference evidence="1 2" key="1">
    <citation type="journal article" date="2021" name="BMC Genomics">
        <title>Datura genome reveals duplications of psychoactive alkaloid biosynthetic genes and high mutation rate following tissue culture.</title>
        <authorList>
            <person name="Rajewski A."/>
            <person name="Carter-House D."/>
            <person name="Stajich J."/>
            <person name="Litt A."/>
        </authorList>
    </citation>
    <scope>NUCLEOTIDE SEQUENCE [LARGE SCALE GENOMIC DNA]</scope>
    <source>
        <strain evidence="1">AR-01</strain>
    </source>
</reference>
<name>A0ABS8SSZ5_DATST</name>